<evidence type="ECO:0000256" key="2">
    <source>
        <dbReference type="ARBA" id="ARBA00022473"/>
    </source>
</evidence>
<sequence>MEEDVKGVLCLDSLHRLDSVSAFDELESPFSLCCRSSDSTPGVSPNTPCSPCRKELHRFSFDVPSVPHNNYTVDNHIAQQDNSVRKLPFVLQGHDKGLFNKNDTNKRSEKINARNRRRCRPPVCKEVSRKRRLAANARERRRMESLNDAFDKLRAVIPSFGGDTKLSKYETLQMAQTYINALKDLL</sequence>
<dbReference type="InterPro" id="IPR050359">
    <property type="entry name" value="bHLH_transcription_factors"/>
</dbReference>
<keyword evidence="7" id="KW-0539">Nucleus</keyword>
<accession>A0ABD3WZM6</accession>
<keyword evidence="6" id="KW-0804">Transcription</keyword>
<proteinExistence type="predicted"/>
<feature type="domain" description="BHLH" evidence="8">
    <location>
        <begin position="130"/>
        <end position="182"/>
    </location>
</feature>
<organism evidence="9 10">
    <name type="scientific">Sinanodonta woodiana</name>
    <name type="common">Chinese pond mussel</name>
    <name type="synonym">Anodonta woodiana</name>
    <dbReference type="NCBI Taxonomy" id="1069815"/>
    <lineage>
        <taxon>Eukaryota</taxon>
        <taxon>Metazoa</taxon>
        <taxon>Spiralia</taxon>
        <taxon>Lophotrochozoa</taxon>
        <taxon>Mollusca</taxon>
        <taxon>Bivalvia</taxon>
        <taxon>Autobranchia</taxon>
        <taxon>Heteroconchia</taxon>
        <taxon>Palaeoheterodonta</taxon>
        <taxon>Unionida</taxon>
        <taxon>Unionoidea</taxon>
        <taxon>Unionidae</taxon>
        <taxon>Unioninae</taxon>
        <taxon>Sinanodonta</taxon>
    </lineage>
</organism>
<dbReference type="CDD" id="cd19715">
    <property type="entry name" value="bHLH_TS_amos_like"/>
    <property type="match status" value="1"/>
</dbReference>
<dbReference type="GO" id="GO:0030154">
    <property type="term" value="P:cell differentiation"/>
    <property type="evidence" value="ECO:0007669"/>
    <property type="project" value="UniProtKB-KW"/>
</dbReference>
<dbReference type="GO" id="GO:0005634">
    <property type="term" value="C:nucleus"/>
    <property type="evidence" value="ECO:0007669"/>
    <property type="project" value="UniProtKB-SubCell"/>
</dbReference>
<evidence type="ECO:0000313" key="9">
    <source>
        <dbReference type="EMBL" id="KAL3878020.1"/>
    </source>
</evidence>
<dbReference type="InterPro" id="IPR011598">
    <property type="entry name" value="bHLH_dom"/>
</dbReference>
<evidence type="ECO:0000313" key="10">
    <source>
        <dbReference type="Proteomes" id="UP001634394"/>
    </source>
</evidence>
<dbReference type="PANTHER" id="PTHR19290:SF162">
    <property type="entry name" value="TRANSCRIPTION FACTOR ATOH7"/>
    <property type="match status" value="1"/>
</dbReference>
<dbReference type="PANTHER" id="PTHR19290">
    <property type="entry name" value="BASIC HELIX-LOOP-HELIX PROTEIN NEUROGENIN-RELATED"/>
    <property type="match status" value="1"/>
</dbReference>
<keyword evidence="4" id="KW-0524">Neurogenesis</keyword>
<dbReference type="PROSITE" id="PS50888">
    <property type="entry name" value="BHLH"/>
    <property type="match status" value="1"/>
</dbReference>
<dbReference type="Gene3D" id="4.10.280.10">
    <property type="entry name" value="Helix-loop-helix DNA-binding domain"/>
    <property type="match status" value="1"/>
</dbReference>
<name>A0ABD3WZM6_SINWO</name>
<dbReference type="Pfam" id="PF00010">
    <property type="entry name" value="HLH"/>
    <property type="match status" value="1"/>
</dbReference>
<dbReference type="FunFam" id="4.10.280.10:FF:000025">
    <property type="entry name" value="protein atonal homolog 7"/>
    <property type="match status" value="1"/>
</dbReference>
<evidence type="ECO:0000259" key="8">
    <source>
        <dbReference type="PROSITE" id="PS50888"/>
    </source>
</evidence>
<dbReference type="GO" id="GO:0007399">
    <property type="term" value="P:nervous system development"/>
    <property type="evidence" value="ECO:0007669"/>
    <property type="project" value="UniProtKB-KW"/>
</dbReference>
<dbReference type="SMART" id="SM00353">
    <property type="entry name" value="HLH"/>
    <property type="match status" value="1"/>
</dbReference>
<dbReference type="EMBL" id="JBJQND010000005">
    <property type="protein sequence ID" value="KAL3878020.1"/>
    <property type="molecule type" value="Genomic_DNA"/>
</dbReference>
<evidence type="ECO:0000256" key="3">
    <source>
        <dbReference type="ARBA" id="ARBA00022782"/>
    </source>
</evidence>
<dbReference type="SUPFAM" id="SSF47459">
    <property type="entry name" value="HLH, helix-loop-helix DNA-binding domain"/>
    <property type="match status" value="1"/>
</dbReference>
<dbReference type="Proteomes" id="UP001634394">
    <property type="component" value="Unassembled WGS sequence"/>
</dbReference>
<dbReference type="InterPro" id="IPR036638">
    <property type="entry name" value="HLH_DNA-bd_sf"/>
</dbReference>
<reference evidence="9 10" key="1">
    <citation type="submission" date="2024-11" db="EMBL/GenBank/DDBJ databases">
        <title>Chromosome-level genome assembly of the freshwater bivalve Anodonta woodiana.</title>
        <authorList>
            <person name="Chen X."/>
        </authorList>
    </citation>
    <scope>NUCLEOTIDE SEQUENCE [LARGE SCALE GENOMIC DNA]</scope>
    <source>
        <strain evidence="9">MN2024</strain>
        <tissue evidence="9">Gills</tissue>
    </source>
</reference>
<comment type="subcellular location">
    <subcellularLocation>
        <location evidence="1">Nucleus</location>
    </subcellularLocation>
</comment>
<evidence type="ECO:0000256" key="7">
    <source>
        <dbReference type="ARBA" id="ARBA00023242"/>
    </source>
</evidence>
<keyword evidence="2" id="KW-0217">Developmental protein</keyword>
<gene>
    <name evidence="9" type="ORF">ACJMK2_035656</name>
</gene>
<evidence type="ECO:0000256" key="1">
    <source>
        <dbReference type="ARBA" id="ARBA00004123"/>
    </source>
</evidence>
<keyword evidence="10" id="KW-1185">Reference proteome</keyword>
<keyword evidence="5" id="KW-0805">Transcription regulation</keyword>
<dbReference type="AlphaFoldDB" id="A0ABD3WZM6"/>
<evidence type="ECO:0000256" key="6">
    <source>
        <dbReference type="ARBA" id="ARBA00023163"/>
    </source>
</evidence>
<keyword evidence="3" id="KW-0221">Differentiation</keyword>
<comment type="caution">
    <text evidence="9">The sequence shown here is derived from an EMBL/GenBank/DDBJ whole genome shotgun (WGS) entry which is preliminary data.</text>
</comment>
<protein>
    <recommendedName>
        <fullName evidence="8">BHLH domain-containing protein</fullName>
    </recommendedName>
</protein>
<evidence type="ECO:0000256" key="5">
    <source>
        <dbReference type="ARBA" id="ARBA00023015"/>
    </source>
</evidence>
<evidence type="ECO:0000256" key="4">
    <source>
        <dbReference type="ARBA" id="ARBA00022902"/>
    </source>
</evidence>